<feature type="domain" description="DUF7580" evidence="2">
    <location>
        <begin position="270"/>
        <end position="417"/>
    </location>
</feature>
<keyword evidence="1" id="KW-1133">Transmembrane helix</keyword>
<dbReference type="VEuPathDB" id="FungiDB:CIMG_12644"/>
<evidence type="ECO:0000259" key="2">
    <source>
        <dbReference type="Pfam" id="PF24476"/>
    </source>
</evidence>
<feature type="transmembrane region" description="Helical" evidence="1">
    <location>
        <begin position="6"/>
        <end position="25"/>
    </location>
</feature>
<accession>J3KLV0</accession>
<dbReference type="OrthoDB" id="3565018at2759"/>
<dbReference type="EMBL" id="GG704911">
    <property type="protein sequence ID" value="EAS37312.3"/>
    <property type="molecule type" value="Genomic_DNA"/>
</dbReference>
<keyword evidence="4" id="KW-1185">Reference proteome</keyword>
<sequence length="444" mass="50277">MSGIEVAGLVLGAIPILVSALEAFIKGVSTIKKLMRYKTELKNLLRALITEYDIFRNSCEELLEGLAPASRIAQLLQCPGGEAWKEPPIERKLKDRLQRSYFGYLQTVDDMNDAIEEFKRRLKLGKDGQVQFNDTNTLKTQYKILKFSLSWPAYGDLIERVRKDNYTLSQLTRQSLALEAHEPVDVVEHRILRRFEIALGLSTTFSARDGSVAVASKAAPWTWEEAEVCLPIIRIIVSLQVPRHAINQQPENEIDRQKHGVYLLKNSSTGIQHRLSRADRLQLAVILASSILQLYQTPWLEDVWQKDEILFIQRTDGPVYGQPFITRHLSSAVSKQTKPKLEPHTHPVIRNPVLFALGVLLIELCLSKPLEQLRLPEEMDKDGHPNPLSNWMTANRLVDEIYMEGGSRYGDAVRHCIAAILTGATPTLNVRTSNKRAMIKSSPF</sequence>
<evidence type="ECO:0000256" key="1">
    <source>
        <dbReference type="SAM" id="Phobius"/>
    </source>
</evidence>
<organism evidence="3 4">
    <name type="scientific">Coccidioides immitis (strain RS)</name>
    <name type="common">Valley fever fungus</name>
    <dbReference type="NCBI Taxonomy" id="246410"/>
    <lineage>
        <taxon>Eukaryota</taxon>
        <taxon>Fungi</taxon>
        <taxon>Dikarya</taxon>
        <taxon>Ascomycota</taxon>
        <taxon>Pezizomycotina</taxon>
        <taxon>Eurotiomycetes</taxon>
        <taxon>Eurotiomycetidae</taxon>
        <taxon>Onygenales</taxon>
        <taxon>Onygenaceae</taxon>
        <taxon>Coccidioides</taxon>
    </lineage>
</organism>
<name>J3KLV0_COCIM</name>
<dbReference type="PANTHER" id="PTHR35186:SF4">
    <property type="entry name" value="PRION-INHIBITION AND PROPAGATION HELO DOMAIN-CONTAINING PROTEIN"/>
    <property type="match status" value="1"/>
</dbReference>
<protein>
    <recommendedName>
        <fullName evidence="2">DUF7580 domain-containing protein</fullName>
    </recommendedName>
</protein>
<evidence type="ECO:0000313" key="4">
    <source>
        <dbReference type="Proteomes" id="UP000001261"/>
    </source>
</evidence>
<dbReference type="InterPro" id="IPR056002">
    <property type="entry name" value="DUF7580"/>
</dbReference>
<evidence type="ECO:0000313" key="3">
    <source>
        <dbReference type="EMBL" id="EAS37312.3"/>
    </source>
</evidence>
<gene>
    <name evidence="3" type="ORF">CIMG_12644</name>
</gene>
<dbReference type="OMA" id="RVYWESG"/>
<dbReference type="Pfam" id="PF24476">
    <property type="entry name" value="DUF7580"/>
    <property type="match status" value="1"/>
</dbReference>
<dbReference type="STRING" id="246410.J3KLV0"/>
<reference evidence="4" key="2">
    <citation type="journal article" date="2010" name="Genome Res.">
        <title>Population genomic sequencing of Coccidioides fungi reveals recent hybridization and transposon control.</title>
        <authorList>
            <person name="Neafsey D.E."/>
            <person name="Barker B.M."/>
            <person name="Sharpton T.J."/>
            <person name="Stajich J.E."/>
            <person name="Park D.J."/>
            <person name="Whiston E."/>
            <person name="Hung C.-Y."/>
            <person name="McMahan C."/>
            <person name="White J."/>
            <person name="Sykes S."/>
            <person name="Heiman D."/>
            <person name="Young S."/>
            <person name="Zeng Q."/>
            <person name="Abouelleil A."/>
            <person name="Aftuck L."/>
            <person name="Bessette D."/>
            <person name="Brown A."/>
            <person name="FitzGerald M."/>
            <person name="Lui A."/>
            <person name="Macdonald J.P."/>
            <person name="Priest M."/>
            <person name="Orbach M.J."/>
            <person name="Galgiani J.N."/>
            <person name="Kirkland T.N."/>
            <person name="Cole G.T."/>
            <person name="Birren B.W."/>
            <person name="Henn M.R."/>
            <person name="Taylor J.W."/>
            <person name="Rounsley S.D."/>
        </authorList>
    </citation>
    <scope>GENOME REANNOTATION</scope>
    <source>
        <strain evidence="4">RS</strain>
    </source>
</reference>
<proteinExistence type="predicted"/>
<keyword evidence="1" id="KW-0472">Membrane</keyword>
<dbReference type="GeneID" id="24164271"/>
<dbReference type="RefSeq" id="XP_001248895.2">
    <property type="nucleotide sequence ID" value="XM_001248894.2"/>
</dbReference>
<dbReference type="Proteomes" id="UP000001261">
    <property type="component" value="Unassembled WGS sequence"/>
</dbReference>
<reference evidence="4" key="1">
    <citation type="journal article" date="2009" name="Genome Res.">
        <title>Comparative genomic analyses of the human fungal pathogens Coccidioides and their relatives.</title>
        <authorList>
            <person name="Sharpton T.J."/>
            <person name="Stajich J.E."/>
            <person name="Rounsley S.D."/>
            <person name="Gardner M.J."/>
            <person name="Wortman J.R."/>
            <person name="Jordar V.S."/>
            <person name="Maiti R."/>
            <person name="Kodira C.D."/>
            <person name="Neafsey D.E."/>
            <person name="Zeng Q."/>
            <person name="Hung C.-Y."/>
            <person name="McMahan C."/>
            <person name="Muszewska A."/>
            <person name="Grynberg M."/>
            <person name="Mandel M.A."/>
            <person name="Kellner E.M."/>
            <person name="Barker B.M."/>
            <person name="Galgiani J.N."/>
            <person name="Orbach M.J."/>
            <person name="Kirkland T.N."/>
            <person name="Cole G.T."/>
            <person name="Henn M.R."/>
            <person name="Birren B.W."/>
            <person name="Taylor J.W."/>
        </authorList>
    </citation>
    <scope>NUCLEOTIDE SEQUENCE [LARGE SCALE GENOMIC DNA]</scope>
    <source>
        <strain evidence="4">RS</strain>
    </source>
</reference>
<dbReference type="AlphaFoldDB" id="J3KLV0"/>
<keyword evidence="1" id="KW-0812">Transmembrane</keyword>
<dbReference type="KEGG" id="cim:CIMG_12644"/>
<dbReference type="PANTHER" id="PTHR35186">
    <property type="entry name" value="ANK_REP_REGION DOMAIN-CONTAINING PROTEIN"/>
    <property type="match status" value="1"/>
</dbReference>
<dbReference type="InParanoid" id="J3KLV0"/>